<accession>A0A8S8ZS68</accession>
<evidence type="ECO:0000256" key="6">
    <source>
        <dbReference type="SAM" id="SignalP"/>
    </source>
</evidence>
<evidence type="ECO:0000259" key="7">
    <source>
        <dbReference type="Pfam" id="PF24981"/>
    </source>
</evidence>
<dbReference type="Pfam" id="PF24981">
    <property type="entry name" value="Beta-prop_ATRN-LZTR1"/>
    <property type="match status" value="1"/>
</dbReference>
<feature type="compositionally biased region" description="Polar residues" evidence="4">
    <location>
        <begin position="452"/>
        <end position="467"/>
    </location>
</feature>
<keyword evidence="3" id="KW-0408">Iron</keyword>
<evidence type="ECO:0000256" key="4">
    <source>
        <dbReference type="SAM" id="MobiDB-lite"/>
    </source>
</evidence>
<keyword evidence="5" id="KW-0472">Membrane</keyword>
<feature type="compositionally biased region" description="Low complexity" evidence="4">
    <location>
        <begin position="669"/>
        <end position="686"/>
    </location>
</feature>
<feature type="transmembrane region" description="Helical" evidence="5">
    <location>
        <begin position="479"/>
        <end position="503"/>
    </location>
</feature>
<feature type="domain" description="Attractin/MKLN-like beta-propeller" evidence="7">
    <location>
        <begin position="119"/>
        <end position="372"/>
    </location>
</feature>
<keyword evidence="1" id="KW-0880">Kelch repeat</keyword>
<feature type="compositionally biased region" description="Polar residues" evidence="4">
    <location>
        <begin position="545"/>
        <end position="572"/>
    </location>
</feature>
<name>A0A8S8ZS68_SORMA</name>
<evidence type="ECO:0000256" key="1">
    <source>
        <dbReference type="ARBA" id="ARBA00022441"/>
    </source>
</evidence>
<proteinExistence type="predicted"/>
<evidence type="ECO:0000313" key="9">
    <source>
        <dbReference type="Proteomes" id="UP000433876"/>
    </source>
</evidence>
<feature type="region of interest" description="Disordered" evidence="4">
    <location>
        <begin position="512"/>
        <end position="738"/>
    </location>
</feature>
<organism evidence="8 9">
    <name type="scientific">Sordaria macrospora</name>
    <dbReference type="NCBI Taxonomy" id="5147"/>
    <lineage>
        <taxon>Eukaryota</taxon>
        <taxon>Fungi</taxon>
        <taxon>Dikarya</taxon>
        <taxon>Ascomycota</taxon>
        <taxon>Pezizomycotina</taxon>
        <taxon>Sordariomycetes</taxon>
        <taxon>Sordariomycetidae</taxon>
        <taxon>Sordariales</taxon>
        <taxon>Sordariaceae</taxon>
        <taxon>Sordaria</taxon>
    </lineage>
</organism>
<feature type="chain" id="PRO_5035943626" description="Attractin/MKLN-like beta-propeller domain-containing protein" evidence="6">
    <location>
        <begin position="31"/>
        <end position="738"/>
    </location>
</feature>
<dbReference type="InterPro" id="IPR056737">
    <property type="entry name" value="Beta-prop_ATRN-MKLN-like"/>
</dbReference>
<dbReference type="AlphaFoldDB" id="A0A8S8ZS68"/>
<dbReference type="VEuPathDB" id="FungiDB:SMAC_08932"/>
<dbReference type="SUPFAM" id="SSF117281">
    <property type="entry name" value="Kelch motif"/>
    <property type="match status" value="1"/>
</dbReference>
<keyword evidence="2" id="KW-0677">Repeat</keyword>
<feature type="compositionally biased region" description="Basic and acidic residues" evidence="4">
    <location>
        <begin position="596"/>
        <end position="607"/>
    </location>
</feature>
<feature type="compositionally biased region" description="Gly residues" evidence="4">
    <location>
        <begin position="689"/>
        <end position="704"/>
    </location>
</feature>
<feature type="signal peptide" evidence="6">
    <location>
        <begin position="1"/>
        <end position="30"/>
    </location>
</feature>
<feature type="compositionally biased region" description="Basic and acidic residues" evidence="4">
    <location>
        <begin position="639"/>
        <end position="658"/>
    </location>
</feature>
<evidence type="ECO:0000256" key="5">
    <source>
        <dbReference type="SAM" id="Phobius"/>
    </source>
</evidence>
<reference evidence="8 9" key="1">
    <citation type="submission" date="2017-07" db="EMBL/GenBank/DDBJ databases">
        <title>Genome sequence of the Sordaria macrospora wild type strain R19027.</title>
        <authorList>
            <person name="Nowrousian M."/>
            <person name="Teichert I."/>
            <person name="Kueck U."/>
        </authorList>
    </citation>
    <scope>NUCLEOTIDE SEQUENCE [LARGE SCALE GENOMIC DNA]</scope>
    <source>
        <strain evidence="8 9">R19027</strain>
        <tissue evidence="8">Mycelium</tissue>
    </source>
</reference>
<gene>
    <name evidence="8" type="ORF">SMACR_08932</name>
</gene>
<feature type="compositionally biased region" description="Polar residues" evidence="4">
    <location>
        <begin position="520"/>
        <end position="534"/>
    </location>
</feature>
<protein>
    <recommendedName>
        <fullName evidence="7">Attractin/MKLN-like beta-propeller domain-containing protein</fullName>
    </recommendedName>
</protein>
<evidence type="ECO:0000256" key="3">
    <source>
        <dbReference type="ARBA" id="ARBA00023004"/>
    </source>
</evidence>
<comment type="caution">
    <text evidence="8">The sequence shown here is derived from an EMBL/GenBank/DDBJ whole genome shotgun (WGS) entry which is preliminary data.</text>
</comment>
<dbReference type="InterPro" id="IPR015915">
    <property type="entry name" value="Kelch-typ_b-propeller"/>
</dbReference>
<dbReference type="GO" id="GO:0019760">
    <property type="term" value="P:glucosinolate metabolic process"/>
    <property type="evidence" value="ECO:0007669"/>
    <property type="project" value="UniProtKB-ARBA"/>
</dbReference>
<feature type="region of interest" description="Disordered" evidence="4">
    <location>
        <begin position="426"/>
        <end position="473"/>
    </location>
</feature>
<evidence type="ECO:0000313" key="8">
    <source>
        <dbReference type="EMBL" id="KAA8631102.1"/>
    </source>
</evidence>
<evidence type="ECO:0000256" key="2">
    <source>
        <dbReference type="ARBA" id="ARBA00022737"/>
    </source>
</evidence>
<dbReference type="EMBL" id="NMPR01000086">
    <property type="protein sequence ID" value="KAA8631102.1"/>
    <property type="molecule type" value="Genomic_DNA"/>
</dbReference>
<keyword evidence="5" id="KW-0812">Transmembrane</keyword>
<keyword evidence="5" id="KW-1133">Transmembrane helix</keyword>
<keyword evidence="6" id="KW-0732">Signal</keyword>
<feature type="compositionally biased region" description="Gly residues" evidence="4">
    <location>
        <begin position="714"/>
        <end position="724"/>
    </location>
</feature>
<dbReference type="Proteomes" id="UP000433876">
    <property type="component" value="Unassembled WGS sequence"/>
</dbReference>
<sequence>MNKMACFTRTSSTCGTLLLLFGWLIELSLAQFDPIKDFCRRFGHQSAVVDDKLYVDGGIVNWKPYSETSANISNQFLLYSDLKHETEGMPNVYANLSKNATIPSVSFGILWEDSVNKWLYSYGGESQSSARNFILYGYDILNNYWTSFGPPSSSGTITPLSHGGGVSISERGEAFYYGGWFSENSVPGWSGTRRASDRLIKYDMDKREFSNLTGPDSIRRAEGTMIYLPISDGGMLAYFGGVRDNGNGTASPQPLDTIYMYDLANTKWYTQKTSGRAPEDRRLFCGGAAVAQDQSSYNIYIYGGASFGSNPIGYDDIYVLSIPSFTWIRSLYPSNSNITGEFPKAMSSCNVINNAQMLVIGGRALNDTSSCDADSVIGQHNMVLGKDNPEKAIWARFQPNLTSYTLPPDIVTVVGGNPTGGATVTAPKTGFDAPDMSTLMTRKPRLAERTPTRNVTSPTASATTDPNPNQPKKGLSTGAIAGIAVGAAVVGIAVLAGLCFFCIRRKQKHYKQPRVGAPVTGSNPASPMTQQPPGSSWADGPRGATISSPTFSQAPTYNTQGQATELQSSPPTSGHGHGYRGVTLAPPVELPGAEAGEGRGHGHEGKTKGTGLMGGIGSQEMPAKSVGTPTGTGTGYGYEHARSPSDLGPGDREGDDVISRGGVSPSLPSPNTSYTGTGTGTQDSSGRFASGGYGGGGNGNGNGGLPPYSASGNGAYGLGGQGGGRFDEDFGHGGAYRR</sequence>
<dbReference type="PANTHER" id="PTHR47435">
    <property type="entry name" value="KELCH REPEAT PROTEIN (AFU_ORTHOLOGUE AFUA_5G12780)"/>
    <property type="match status" value="1"/>
</dbReference>
<dbReference type="Gene3D" id="2.120.10.80">
    <property type="entry name" value="Kelch-type beta propeller"/>
    <property type="match status" value="1"/>
</dbReference>
<dbReference type="PANTHER" id="PTHR47435:SF4">
    <property type="entry name" value="KELCH REPEAT PROTEIN (AFU_ORTHOLOGUE AFUA_5G12780)"/>
    <property type="match status" value="1"/>
</dbReference>